<dbReference type="AlphaFoldDB" id="A0A437GY08"/>
<dbReference type="Proteomes" id="UP000283003">
    <property type="component" value="Unassembled WGS sequence"/>
</dbReference>
<dbReference type="OrthoDB" id="284135at2"/>
<comment type="caution">
    <text evidence="1">The sequence shown here is derived from an EMBL/GenBank/DDBJ whole genome shotgun (WGS) entry which is preliminary data.</text>
</comment>
<proteinExistence type="predicted"/>
<evidence type="ECO:0000313" key="1">
    <source>
        <dbReference type="EMBL" id="RVQ67536.1"/>
    </source>
</evidence>
<accession>A0A437GY08</accession>
<dbReference type="Pfam" id="PF11149">
    <property type="entry name" value="DUF2924"/>
    <property type="match status" value="1"/>
</dbReference>
<gene>
    <name evidence="1" type="ORF">EKN06_06135</name>
</gene>
<keyword evidence="2" id="KW-1185">Reference proteome</keyword>
<dbReference type="InterPro" id="IPR021322">
    <property type="entry name" value="DUF2924"/>
</dbReference>
<dbReference type="RefSeq" id="WP_127612043.1">
    <property type="nucleotide sequence ID" value="NZ_RXOL01000002.1"/>
</dbReference>
<dbReference type="EMBL" id="RXOL01000002">
    <property type="protein sequence ID" value="RVQ67536.1"/>
    <property type="molecule type" value="Genomic_DNA"/>
</dbReference>
<reference evidence="1 2" key="1">
    <citation type="submission" date="2018-12" db="EMBL/GenBank/DDBJ databases">
        <title>Croceicoccus ponticola sp. nov., a lipolytic bacterium isolated from seawater.</title>
        <authorList>
            <person name="Yoon J.-H."/>
        </authorList>
    </citation>
    <scope>NUCLEOTIDE SEQUENCE [LARGE SCALE GENOMIC DNA]</scope>
    <source>
        <strain evidence="1 2">GM-16</strain>
    </source>
</reference>
<protein>
    <submittedName>
        <fullName evidence="1">DUF2924 domain-containing protein</fullName>
    </submittedName>
</protein>
<organism evidence="1 2">
    <name type="scientific">Croceicoccus ponticola</name>
    <dbReference type="NCBI Taxonomy" id="2217664"/>
    <lineage>
        <taxon>Bacteria</taxon>
        <taxon>Pseudomonadati</taxon>
        <taxon>Pseudomonadota</taxon>
        <taxon>Alphaproteobacteria</taxon>
        <taxon>Sphingomonadales</taxon>
        <taxon>Erythrobacteraceae</taxon>
        <taxon>Croceicoccus</taxon>
    </lineage>
</organism>
<evidence type="ECO:0000313" key="2">
    <source>
        <dbReference type="Proteomes" id="UP000283003"/>
    </source>
</evidence>
<name>A0A437GY08_9SPHN</name>
<sequence length="145" mass="16073">MARQNKRLDADLASLADMTSADLQERWSAIAGEAPPKAPPALLRRLLAQRLQERRHGGLPVMVIRELERMADKQQPAAAPVAQRPALTNGTRLIREWNGQTIAVEVVEGGFSRDGRTYRSLSEIAREVTGAHWSGPRFFGLTHRG</sequence>